<dbReference type="SUPFAM" id="SSF56935">
    <property type="entry name" value="Porins"/>
    <property type="match status" value="1"/>
</dbReference>
<dbReference type="CDD" id="cd01347">
    <property type="entry name" value="ligand_gated_channel"/>
    <property type="match status" value="1"/>
</dbReference>
<evidence type="ECO:0000256" key="6">
    <source>
        <dbReference type="ARBA" id="ARBA00023136"/>
    </source>
</evidence>
<evidence type="ECO:0000256" key="1">
    <source>
        <dbReference type="ARBA" id="ARBA00004571"/>
    </source>
</evidence>
<dbReference type="Proteomes" id="UP000464674">
    <property type="component" value="Chromosome"/>
</dbReference>
<reference evidence="13 14" key="1">
    <citation type="journal article" date="2020" name="Carbohydr. Polym.">
        <title>Characterization and optimization of production of bacterial cellulose from strain CGMCC 17276 based on whole-genome analysis.</title>
        <authorList>
            <person name="Lu T."/>
            <person name="Gao H."/>
            <person name="Liao B."/>
            <person name="Wu J."/>
            <person name="Zhang W."/>
            <person name="Huang J."/>
            <person name="Liu M."/>
            <person name="Huang J."/>
            <person name="Chang Z."/>
            <person name="Jin M."/>
            <person name="Yi Z."/>
            <person name="Jiang D."/>
        </authorList>
    </citation>
    <scope>NUCLEOTIDE SEQUENCE [LARGE SCALE GENOMIC DNA]</scope>
    <source>
        <strain evidence="13 14">CGMCC 17276</strain>
    </source>
</reference>
<dbReference type="InterPro" id="IPR036942">
    <property type="entry name" value="Beta-barrel_TonB_sf"/>
</dbReference>
<keyword evidence="6 8" id="KW-0472">Membrane</keyword>
<keyword evidence="2 8" id="KW-0813">Transport</keyword>
<evidence type="ECO:0000256" key="10">
    <source>
        <dbReference type="SAM" id="SignalP"/>
    </source>
</evidence>
<dbReference type="GO" id="GO:0009279">
    <property type="term" value="C:cell outer membrane"/>
    <property type="evidence" value="ECO:0007669"/>
    <property type="project" value="UniProtKB-SubCell"/>
</dbReference>
<evidence type="ECO:0000256" key="8">
    <source>
        <dbReference type="PROSITE-ProRule" id="PRU01360"/>
    </source>
</evidence>
<dbReference type="InterPro" id="IPR000531">
    <property type="entry name" value="Beta-barrel_TonB"/>
</dbReference>
<dbReference type="Gene3D" id="2.170.130.10">
    <property type="entry name" value="TonB-dependent receptor, plug domain"/>
    <property type="match status" value="1"/>
</dbReference>
<evidence type="ECO:0000256" key="3">
    <source>
        <dbReference type="ARBA" id="ARBA00022452"/>
    </source>
</evidence>
<keyword evidence="3 8" id="KW-1134">Transmembrane beta strand</keyword>
<protein>
    <submittedName>
        <fullName evidence="13">TonB-dependent receptor</fullName>
    </submittedName>
</protein>
<keyword evidence="4 8" id="KW-0812">Transmembrane</keyword>
<feature type="domain" description="TonB-dependent receptor-like beta-barrel" evidence="11">
    <location>
        <begin position="294"/>
        <end position="777"/>
    </location>
</feature>
<dbReference type="PROSITE" id="PS52016">
    <property type="entry name" value="TONB_DEPENDENT_REC_3"/>
    <property type="match status" value="1"/>
</dbReference>
<dbReference type="InterPro" id="IPR037066">
    <property type="entry name" value="Plug_dom_sf"/>
</dbReference>
<dbReference type="PANTHER" id="PTHR47234">
    <property type="match status" value="1"/>
</dbReference>
<keyword evidence="10" id="KW-0732">Signal</keyword>
<dbReference type="Pfam" id="PF00593">
    <property type="entry name" value="TonB_dep_Rec_b-barrel"/>
    <property type="match status" value="1"/>
</dbReference>
<comment type="similarity">
    <text evidence="8 9">Belongs to the TonB-dependent receptor family.</text>
</comment>
<proteinExistence type="inferred from homology"/>
<evidence type="ECO:0000256" key="7">
    <source>
        <dbReference type="ARBA" id="ARBA00023237"/>
    </source>
</evidence>
<dbReference type="InterPro" id="IPR012910">
    <property type="entry name" value="Plug_dom"/>
</dbReference>
<evidence type="ECO:0000313" key="13">
    <source>
        <dbReference type="EMBL" id="QHC35602.1"/>
    </source>
</evidence>
<gene>
    <name evidence="13" type="ORF">FMA36_09015</name>
</gene>
<keyword evidence="7 8" id="KW-0998">Cell outer membrane</keyword>
<evidence type="ECO:0000256" key="4">
    <source>
        <dbReference type="ARBA" id="ARBA00022692"/>
    </source>
</evidence>
<sequence length="819" mass="88922">MVWKRYLIGSVSLVSLCSIIDSSRAWAADAHVATAGQVENPKAAVAQQGAARRTTLAHGKGASGGEDEQIIVTGTRDPHQTARHSMSPVTIVSGAQLRATGQSDLRDALTLIAPSITRPDMAGGNANLVDALSLRSLSADQTLVLVNGKRRHTTAIVADYMGPQTGTTPVDVDMIPLSSIDHVEVLQDGAAALYGSDAIAGVINIILKTSSSGITAQAINGGYEEGDGFTTGETLNMGFKLGKKGFFNLGMEVKHQAHTVRVGIDDRVGTYANKFVGNPNSTRETISYNAGYDITPRIQLYSFATYGHRYGQSFQNYRTPSVLPQVYPEGFSPQITLNSNDFQVAAGIKGHDFWGWGWDLSTTYGAEYDSIGMISSANVDLYNDTHSTPQNFHMMSFSDSQWTSGLDVHRSFAVPVLAGPVNFAMGAQYRYETYNVGAGEPASYYGAGAESEDGLSQLSVAHAGRDVTAGYVDASTYLLKNWQIDFAGRVEHYTDSGNTETGKVSTRYDFNKYFALRGAISNGFRAPNLAEQHYTSLGVLPTGAQGILAVNTVAAQMLGAKALKPERSTNFSAGFLLNPVKNLHISVDAYQIAIKNRIVLGGNYNGATAENALKAQGIQLSDNVIPADVSAQYFSNAANTRTRGVDITAQYRTNVGRYGYITWDASFNMQNTDVTHVNSDENGNLLLNRQGMAYLSTYFPKNKLIFGGHWYNGRFDLAIHELRYGSTTSQLQYTSGPLAYSNTQFLEFVNTPKFATNIQIGYKVTPQLRLALGANNIFNKYPREIPTDTRYLGVYKYDYTSEQIGVNGGFYYMQANLAM</sequence>
<evidence type="ECO:0000313" key="14">
    <source>
        <dbReference type="Proteomes" id="UP000464674"/>
    </source>
</evidence>
<evidence type="ECO:0000256" key="9">
    <source>
        <dbReference type="RuleBase" id="RU003357"/>
    </source>
</evidence>
<keyword evidence="13" id="KW-0675">Receptor</keyword>
<evidence type="ECO:0000259" key="11">
    <source>
        <dbReference type="Pfam" id="PF00593"/>
    </source>
</evidence>
<dbReference type="PANTHER" id="PTHR47234:SF3">
    <property type="entry name" value="SECRETIN_TONB SHORT N-TERMINAL DOMAIN-CONTAINING PROTEIN"/>
    <property type="match status" value="1"/>
</dbReference>
<dbReference type="EMBL" id="CP041348">
    <property type="protein sequence ID" value="QHC35602.1"/>
    <property type="molecule type" value="Genomic_DNA"/>
</dbReference>
<dbReference type="InterPro" id="IPR039426">
    <property type="entry name" value="TonB-dep_rcpt-like"/>
</dbReference>
<accession>A0A857FN34</accession>
<feature type="chain" id="PRO_5032805267" evidence="10">
    <location>
        <begin position="28"/>
        <end position="819"/>
    </location>
</feature>
<organism evidence="13 14">
    <name type="scientific">Komagataeibacter xylinus</name>
    <name type="common">Gluconacetobacter xylinus</name>
    <dbReference type="NCBI Taxonomy" id="28448"/>
    <lineage>
        <taxon>Bacteria</taxon>
        <taxon>Pseudomonadati</taxon>
        <taxon>Pseudomonadota</taxon>
        <taxon>Alphaproteobacteria</taxon>
        <taxon>Acetobacterales</taxon>
        <taxon>Acetobacteraceae</taxon>
        <taxon>Komagataeibacter</taxon>
    </lineage>
</organism>
<dbReference type="Gene3D" id="2.40.170.20">
    <property type="entry name" value="TonB-dependent receptor, beta-barrel domain"/>
    <property type="match status" value="1"/>
</dbReference>
<evidence type="ECO:0000259" key="12">
    <source>
        <dbReference type="Pfam" id="PF07715"/>
    </source>
</evidence>
<dbReference type="AlphaFoldDB" id="A0A857FN34"/>
<feature type="signal peptide" evidence="10">
    <location>
        <begin position="1"/>
        <end position="27"/>
    </location>
</feature>
<evidence type="ECO:0000256" key="5">
    <source>
        <dbReference type="ARBA" id="ARBA00023077"/>
    </source>
</evidence>
<dbReference type="Pfam" id="PF07715">
    <property type="entry name" value="Plug"/>
    <property type="match status" value="1"/>
</dbReference>
<feature type="domain" description="TonB-dependent receptor plug" evidence="12">
    <location>
        <begin position="83"/>
        <end position="202"/>
    </location>
</feature>
<name>A0A857FN34_KOMXY</name>
<comment type="subcellular location">
    <subcellularLocation>
        <location evidence="1 8">Cell outer membrane</location>
        <topology evidence="1 8">Multi-pass membrane protein</topology>
    </subcellularLocation>
</comment>
<keyword evidence="5 9" id="KW-0798">TonB box</keyword>
<evidence type="ECO:0000256" key="2">
    <source>
        <dbReference type="ARBA" id="ARBA00022448"/>
    </source>
</evidence>